<dbReference type="EMBL" id="CP009055">
    <property type="protein sequence ID" value="AII13869.1"/>
    <property type="molecule type" value="Genomic_DNA"/>
</dbReference>
<evidence type="ECO:0000256" key="1">
    <source>
        <dbReference type="SAM" id="Phobius"/>
    </source>
</evidence>
<sequence length="119" mass="14076">MDIGVKAILKKKKGGSTMNQFIQFVSALAVSTLTESFKAWLSDKRSSKKHKKMPLSFYTRYGNTWYFFYKKNRARQGSISGSTMMRKPIHTLSKIYHIFFFFCQTYTLEQRYISKRRSL</sequence>
<accession>A0ABC8AA85</accession>
<dbReference type="AlphaFoldDB" id="A0ABC8AA85"/>
<evidence type="ECO:0000313" key="2">
    <source>
        <dbReference type="EMBL" id="AII13869.1"/>
    </source>
</evidence>
<proteinExistence type="predicted"/>
<evidence type="ECO:0008006" key="4">
    <source>
        <dbReference type="Google" id="ProtNLM"/>
    </source>
</evidence>
<evidence type="ECO:0000313" key="3">
    <source>
        <dbReference type="Proteomes" id="UP000028594"/>
    </source>
</evidence>
<organism evidence="2 3">
    <name type="scientific">Lactococcus lactis subsp. lactis NCDO 2118</name>
    <dbReference type="NCBI Taxonomy" id="1117941"/>
    <lineage>
        <taxon>Bacteria</taxon>
        <taxon>Bacillati</taxon>
        <taxon>Bacillota</taxon>
        <taxon>Bacilli</taxon>
        <taxon>Lactobacillales</taxon>
        <taxon>Streptococcaceae</taxon>
        <taxon>Lactococcus</taxon>
    </lineage>
</organism>
<keyword evidence="1" id="KW-0472">Membrane</keyword>
<keyword evidence="1" id="KW-0812">Transmembrane</keyword>
<geneLocation type="plasmid" evidence="2 3">
    <name>pNCDO2118</name>
</geneLocation>
<keyword evidence="1" id="KW-1133">Transmembrane helix</keyword>
<protein>
    <recommendedName>
        <fullName evidence="4">Transposase</fullName>
    </recommendedName>
</protein>
<gene>
    <name evidence="2" type="ORF">NCDO2118_p0036</name>
</gene>
<feature type="transmembrane region" description="Helical" evidence="1">
    <location>
        <begin position="20"/>
        <end position="41"/>
    </location>
</feature>
<name>A0ABC8AA85_LACLL</name>
<dbReference type="KEGG" id="llx:NCDO2118_p0036"/>
<keyword evidence="2" id="KW-0614">Plasmid</keyword>
<dbReference type="Proteomes" id="UP000028594">
    <property type="component" value="Plasmid pNCDO2118"/>
</dbReference>
<reference evidence="2 3" key="1">
    <citation type="submission" date="2014-07" db="EMBL/GenBank/DDBJ databases">
        <title>Genome sequence of Lactococcus lactis subsp. lactis NCDO 2118, a GABA-producing strain.</title>
        <authorList>
            <person name="Oliveira L.C."/>
            <person name="Saraiva T.D.L."/>
            <person name="Soares S.C."/>
            <person name="Ramos R.T.J."/>
            <person name="Sa P.H.C.G."/>
            <person name="Carneiro A.R."/>
            <person name="Miranda F."/>
            <person name="Freire M."/>
            <person name="Renan W."/>
            <person name="Oliveira A.F.Jr."/>
            <person name="Santos A.R."/>
            <person name="Pinto A.C."/>
            <person name="Souza B.M."/>
            <person name="Castro C.P."/>
            <person name="Diniz C.A.A."/>
            <person name="Rocha C.S."/>
            <person name="Mariano D.C.B."/>
            <person name="Aguiar E.L."/>
            <person name="Folador E.L."/>
            <person name="Barbosa E.G.V."/>
            <person name="Aburjaile F.F."/>
            <person name="Goncalves L.A."/>
            <person name="Guimaraes L.C."/>
            <person name="Azevedo M.S.P."/>
            <person name="Agresti P.C.M."/>
            <person name="Silva R.F."/>
            <person name="Tiwari S."/>
            <person name="Almeida S.S."/>
            <person name="Hassan S.S."/>
            <person name="Pereira V.B."/>
            <person name="Abreu V.A.C."/>
            <person name="Pereira U.P."/>
            <person name="Dorella F.A."/>
            <person name="Carvalho A.F."/>
            <person name="Pereira F.L."/>
            <person name="Leal C.A.G."/>
            <person name="Figueiredo H.C.P."/>
            <person name="Silva A."/>
            <person name="Miyoshi A."/>
            <person name="Azevedo V."/>
        </authorList>
    </citation>
    <scope>NUCLEOTIDE SEQUENCE [LARGE SCALE GENOMIC DNA]</scope>
    <source>
        <strain evidence="2 3">NCDO 2118</strain>
        <plasmid evidence="2 3">pNCDO2118</plasmid>
    </source>
</reference>